<evidence type="ECO:0000259" key="8">
    <source>
        <dbReference type="Pfam" id="PF07540"/>
    </source>
</evidence>
<dbReference type="GO" id="GO:0005730">
    <property type="term" value="C:nucleolus"/>
    <property type="evidence" value="ECO:0007669"/>
    <property type="project" value="UniProtKB-SubCell"/>
</dbReference>
<evidence type="ECO:0000256" key="1">
    <source>
        <dbReference type="ARBA" id="ARBA00004604"/>
    </source>
</evidence>
<evidence type="ECO:0000259" key="7">
    <source>
        <dbReference type="Pfam" id="PF03914"/>
    </source>
</evidence>
<protein>
    <recommendedName>
        <fullName evidence="5">Nucleolar complex protein 3 homolog</fullName>
        <shortName evidence="5">NOC3 protein homolog</shortName>
    </recommendedName>
</protein>
<keyword evidence="3" id="KW-0175">Coiled coil</keyword>
<dbReference type="RefSeq" id="XP_009059596.1">
    <property type="nucleotide sequence ID" value="XM_009061348.1"/>
</dbReference>
<gene>
    <name evidence="9" type="ORF">LOTGIDRAFT_164850</name>
</gene>
<feature type="compositionally biased region" description="Basic residues" evidence="6">
    <location>
        <begin position="1"/>
        <end position="11"/>
    </location>
</feature>
<proteinExistence type="inferred from homology"/>
<comment type="subcellular location">
    <subcellularLocation>
        <location evidence="1 5">Nucleus</location>
        <location evidence="1 5">Nucleolus</location>
    </subcellularLocation>
</comment>
<accession>V3ZZG4</accession>
<evidence type="ECO:0000256" key="4">
    <source>
        <dbReference type="ARBA" id="ARBA00023242"/>
    </source>
</evidence>
<dbReference type="OrthoDB" id="10263597at2759"/>
<dbReference type="InterPro" id="IPR016903">
    <property type="entry name" value="Nucleolar_cplx-assoc_3"/>
</dbReference>
<dbReference type="HOGENOM" id="CLU_012441_2_0_1"/>
<organism evidence="9 10">
    <name type="scientific">Lottia gigantea</name>
    <name type="common">Giant owl limpet</name>
    <dbReference type="NCBI Taxonomy" id="225164"/>
    <lineage>
        <taxon>Eukaryota</taxon>
        <taxon>Metazoa</taxon>
        <taxon>Spiralia</taxon>
        <taxon>Lophotrochozoa</taxon>
        <taxon>Mollusca</taxon>
        <taxon>Gastropoda</taxon>
        <taxon>Patellogastropoda</taxon>
        <taxon>Lottioidea</taxon>
        <taxon>Lottiidae</taxon>
        <taxon>Lottia</taxon>
    </lineage>
</organism>
<evidence type="ECO:0000256" key="5">
    <source>
        <dbReference type="PIRNR" id="PIRNR028977"/>
    </source>
</evidence>
<dbReference type="CTD" id="20239843"/>
<name>V3ZZG4_LOTGI</name>
<dbReference type="InterPro" id="IPR005612">
    <property type="entry name" value="CCAAT-binding_factor"/>
</dbReference>
<evidence type="ECO:0000256" key="6">
    <source>
        <dbReference type="SAM" id="MobiDB-lite"/>
    </source>
</evidence>
<evidence type="ECO:0000313" key="10">
    <source>
        <dbReference type="Proteomes" id="UP000030746"/>
    </source>
</evidence>
<feature type="region of interest" description="Disordered" evidence="6">
    <location>
        <begin position="1"/>
        <end position="80"/>
    </location>
</feature>
<dbReference type="OMA" id="HYCPQVR"/>
<dbReference type="PANTHER" id="PTHR14428:SF5">
    <property type="entry name" value="NUCLEOLAR COMPLEX PROTEIN 3 HOMOLOG"/>
    <property type="match status" value="1"/>
</dbReference>
<reference evidence="9 10" key="1">
    <citation type="journal article" date="2013" name="Nature">
        <title>Insights into bilaterian evolution from three spiralian genomes.</title>
        <authorList>
            <person name="Simakov O."/>
            <person name="Marletaz F."/>
            <person name="Cho S.J."/>
            <person name="Edsinger-Gonzales E."/>
            <person name="Havlak P."/>
            <person name="Hellsten U."/>
            <person name="Kuo D.H."/>
            <person name="Larsson T."/>
            <person name="Lv J."/>
            <person name="Arendt D."/>
            <person name="Savage R."/>
            <person name="Osoegawa K."/>
            <person name="de Jong P."/>
            <person name="Grimwood J."/>
            <person name="Chapman J.A."/>
            <person name="Shapiro H."/>
            <person name="Aerts A."/>
            <person name="Otillar R.P."/>
            <person name="Terry A.Y."/>
            <person name="Boore J.L."/>
            <person name="Grigoriev I.V."/>
            <person name="Lindberg D.R."/>
            <person name="Seaver E.C."/>
            <person name="Weisblat D.A."/>
            <person name="Putnam N.H."/>
            <person name="Rokhsar D.S."/>
        </authorList>
    </citation>
    <scope>NUCLEOTIDE SEQUENCE [LARGE SCALE GENOMIC DNA]</scope>
</reference>
<evidence type="ECO:0000256" key="2">
    <source>
        <dbReference type="ARBA" id="ARBA00007797"/>
    </source>
</evidence>
<dbReference type="KEGG" id="lgi:LOTGIDRAFT_164850"/>
<keyword evidence="10" id="KW-1185">Reference proteome</keyword>
<feature type="domain" description="Nucleolar complex-associated protein 3 N-terminal" evidence="8">
    <location>
        <begin position="196"/>
        <end position="288"/>
    </location>
</feature>
<evidence type="ECO:0000256" key="3">
    <source>
        <dbReference type="ARBA" id="ARBA00023054"/>
    </source>
</evidence>
<dbReference type="GO" id="GO:0006270">
    <property type="term" value="P:DNA replication initiation"/>
    <property type="evidence" value="ECO:0007669"/>
    <property type="project" value="TreeGrafter"/>
</dbReference>
<dbReference type="STRING" id="225164.V3ZZG4"/>
<dbReference type="PANTHER" id="PTHR14428">
    <property type="entry name" value="NUCLEOLAR COMPLEX PROTEIN 3"/>
    <property type="match status" value="1"/>
</dbReference>
<dbReference type="GeneID" id="20239843"/>
<dbReference type="InterPro" id="IPR016024">
    <property type="entry name" value="ARM-type_fold"/>
</dbReference>
<sequence>MGKMKGKGSSKSKKETSAKVHNKTNSKLSKRGKLKKGKVKKKRKENDMSMRNITRTEPARFKRNETLESDGEERHDDNMVEDSDYKYFTTPGRDFSFLSQISLNTTETKKRKRKRNNEDESVDYEQVPRKLFAGNDMRHLLPIKDKGRVIEQVVPKTVKVVEEIKDEVEPEIQEENLPPMSNVEIYVKRKRTLSEMKEKIATYCRSILANPEDNLKKLKELRLMLSSSDISSTVHKLIVVSLLEIFKDLIPSYRIRVLADNEKEHMLKKETKKLMDYENQFLAHYKHYIEHLQIAVRRFKNCKYKHLKALPDICKQSLFEISVKCLAGLLARHPHFNYRKDLIQVVIPFLNHKKPELSTYVCECIVSVFKNDKLGESTLEVVRAIGKFIKSKDFTNIQPKVLETYLSLRIIDVEKLIAETAPKQEKKKAEEMSRKEKKRKKKMRVLENELLETKATEDKNKKLKLHTEIIETVFHTYFRILKSATNSPLLPAVLEGLAKFAHLINIQFFNDLFIVLNKLIDSGDLGYREILHCVQSAFTILSGQGSALNIDPMTFYRHLYSSLLQVHSGSSSNDMSIILPCLYIIIMKQKRKLSQQKVLAFMKRLCSISLQQLPNGALSLLAAVKQFLHAYSCSDHLYDNESQGSGIFLPELDEPEYCNAHTTMMWEVQLLRRHYDPDVKVYARHLSYQAPTTGTGQLPTYLLRKNPEELYNEYKHLQASNIMDKLKPTNKGYKQKKVKRRIDDYKAKGFKDYINTVVNDVPDDIDFKKLISTDS</sequence>
<dbReference type="InterPro" id="IPR011501">
    <property type="entry name" value="Noc3_N"/>
</dbReference>
<dbReference type="SUPFAM" id="SSF48371">
    <property type="entry name" value="ARM repeat"/>
    <property type="match status" value="1"/>
</dbReference>
<keyword evidence="4" id="KW-0539">Nucleus</keyword>
<feature type="domain" description="CCAAT-binding factor" evidence="7">
    <location>
        <begin position="531"/>
        <end position="683"/>
    </location>
</feature>
<feature type="compositionally biased region" description="Basic residues" evidence="6">
    <location>
        <begin position="20"/>
        <end position="43"/>
    </location>
</feature>
<dbReference type="GO" id="GO:0003682">
    <property type="term" value="F:chromatin binding"/>
    <property type="evidence" value="ECO:0007669"/>
    <property type="project" value="TreeGrafter"/>
</dbReference>
<dbReference type="AlphaFoldDB" id="V3ZZG4"/>
<comment type="similarity">
    <text evidence="2 5">Belongs to the CBF/MAK21 family.</text>
</comment>
<dbReference type="Pfam" id="PF03914">
    <property type="entry name" value="CBF"/>
    <property type="match status" value="1"/>
</dbReference>
<dbReference type="Pfam" id="PF07540">
    <property type="entry name" value="NOC3p"/>
    <property type="match status" value="1"/>
</dbReference>
<dbReference type="Proteomes" id="UP000030746">
    <property type="component" value="Unassembled WGS sequence"/>
</dbReference>
<dbReference type="PIRSF" id="PIRSF028977">
    <property type="entry name" value="Nucleolar_complex_p3"/>
    <property type="match status" value="1"/>
</dbReference>
<evidence type="ECO:0000313" key="9">
    <source>
        <dbReference type="EMBL" id="ESO89812.1"/>
    </source>
</evidence>
<dbReference type="EMBL" id="KB202544">
    <property type="protein sequence ID" value="ESO89812.1"/>
    <property type="molecule type" value="Genomic_DNA"/>
</dbReference>
<feature type="compositionally biased region" description="Basic and acidic residues" evidence="6">
    <location>
        <begin position="57"/>
        <end position="78"/>
    </location>
</feature>